<dbReference type="PROSITE" id="PS50056">
    <property type="entry name" value="TYR_PHOSPHATASE_2"/>
    <property type="match status" value="1"/>
</dbReference>
<dbReference type="Proteomes" id="UP000241462">
    <property type="component" value="Unassembled WGS sequence"/>
</dbReference>
<feature type="compositionally biased region" description="Polar residues" evidence="3">
    <location>
        <begin position="57"/>
        <end position="71"/>
    </location>
</feature>
<feature type="compositionally biased region" description="Low complexity" evidence="3">
    <location>
        <begin position="1037"/>
        <end position="1064"/>
    </location>
</feature>
<protein>
    <recommendedName>
        <fullName evidence="2">protein-tyrosine-phosphatase</fullName>
        <ecNumber evidence="2">3.1.3.48</ecNumber>
    </recommendedName>
</protein>
<dbReference type="InterPro" id="IPR029021">
    <property type="entry name" value="Prot-tyrosine_phosphatase-like"/>
</dbReference>
<sequence length="1171" mass="125310">MAPPEARTSTERVGNSSSTVYYNMKTAPRPQPLAGSKSFSYSSTVSHARTPSESHAKTTTMNSPPLSSPRNHLNVAQPFVPKLSSSASPASSPLPTPRRHLSTTPLGQVLPQAAARTPSPNYFGLKPENSIGAHETSAIPRDNWSPVSSSVKSFGAALPQQLPLDANPEFEAFRRQADAHKGRASFSLGSSHFNLTTPPLSSVAAERPRASRWHTHGSELTGHASPSFALPDSGTSVPAAEGWKSEEGVSGNMDVDGGASSAQDSAHDSAGSKRSSGASSNPPNFINLTRHESPAQMQSPFELRRSGLSKVDDRHPRLSMMHTKANPPSPGPKQPLQGRADTLPVALDHSASGMIPPTDLKAMLDVPSENEVLVLDLRVSPQFAQARIRGALNLCIPTTLLKRATFNLEKLQQTFQGDSDKESFSRWRDVKHIVVYDAASTDTRDATPAVNTIKKFTNEGFKGTCHVLRGGFKAFAASYPDLIDHGGMAEQKPGRPTLSLPGMKGGSGAGGSNIAPVIGGVMLPATSSTSNAFFSNIRQNQDLVDGVGQMDIAVPRGADVESLPRWLRDAAQEEDHGKKVSNNFLGIEKDEQSRMKIAYSYIAPTSVAKEVRETAPRVQLSGIEKGVKNRYKDILPFDHARVKLEGKPEGACDYVNASHIKASRSHKKYIASQGPLPATFEDFWSVIWDQDVRVIVMLTAESEGGQLKCHPYWKDREFGPLKLRALSEKKVSLELDKQSPQTAMDADHATAANPAASHEDVFGFGAAMAAADLGRRRANTTTTLETHSSAGHQKSKPPSGPAGETPYVIIRKFALSHAAHPFAPMRDVTQLHYPSWPDFGTPAQPSHLLALVELANIMQRGSLPVDVHNTMSPRTSGSSGTTTEKQQQPPQPPSERAARSPKKRSRSRASSNLPLAWWEEPESDQSAHPMLVHCSAGCGRTGTFCTVDSVIDMLKRQRIRNIRRANDNIERKVYKLQAQSKPDPDGDVAMSGLSFASGFQQSSRGRQVMRSHALDDAISPGTKSPVSPAFPNIAAAATSSSGAPPSLPASMSISESPSPSPSLSSDDDFSAGDDPHLDTSWLDDDAIDLIASTVQDFRGQRLSMVQTLRQFVLCYETVIEWVWRLQECGGPAGSSIGVPGGGGGGGGGGSGPGGRPRGRAGTVAHVGDLSK</sequence>
<dbReference type="FunFam" id="3.40.250.10:FF:000051">
    <property type="entry name" value="Protein tyrosine phosphatase (Pyp1), putative"/>
    <property type="match status" value="1"/>
</dbReference>
<dbReference type="InterPro" id="IPR050348">
    <property type="entry name" value="Protein-Tyr_Phosphatase"/>
</dbReference>
<feature type="compositionally biased region" description="Polar residues" evidence="3">
    <location>
        <begin position="11"/>
        <end position="21"/>
    </location>
</feature>
<accession>A0A2T2ZWB6</accession>
<dbReference type="InterPro" id="IPR000387">
    <property type="entry name" value="Tyr_Pase_dom"/>
</dbReference>
<feature type="domain" description="Tyrosine-protein phosphatase" evidence="4">
    <location>
        <begin position="628"/>
        <end position="979"/>
    </location>
</feature>
<feature type="compositionally biased region" description="Gly residues" evidence="3">
    <location>
        <begin position="1138"/>
        <end position="1155"/>
    </location>
</feature>
<proteinExistence type="inferred from homology"/>
<dbReference type="PRINTS" id="PR00700">
    <property type="entry name" value="PRTYPHPHTASE"/>
</dbReference>
<dbReference type="InterPro" id="IPR000242">
    <property type="entry name" value="PTP_cat"/>
</dbReference>
<dbReference type="PANTHER" id="PTHR19134">
    <property type="entry name" value="RECEPTOR-TYPE TYROSINE-PROTEIN PHOSPHATASE"/>
    <property type="match status" value="1"/>
</dbReference>
<feature type="compositionally biased region" description="Polar residues" evidence="3">
    <location>
        <begin position="781"/>
        <end position="792"/>
    </location>
</feature>
<dbReference type="InterPro" id="IPR001763">
    <property type="entry name" value="Rhodanese-like_dom"/>
</dbReference>
<dbReference type="GO" id="GO:0004725">
    <property type="term" value="F:protein tyrosine phosphatase activity"/>
    <property type="evidence" value="ECO:0007669"/>
    <property type="project" value="UniProtKB-EC"/>
</dbReference>
<evidence type="ECO:0000259" key="6">
    <source>
        <dbReference type="PROSITE" id="PS50206"/>
    </source>
</evidence>
<organism evidence="7 8">
    <name type="scientific">Coniella lustricola</name>
    <dbReference type="NCBI Taxonomy" id="2025994"/>
    <lineage>
        <taxon>Eukaryota</taxon>
        <taxon>Fungi</taxon>
        <taxon>Dikarya</taxon>
        <taxon>Ascomycota</taxon>
        <taxon>Pezizomycotina</taxon>
        <taxon>Sordariomycetes</taxon>
        <taxon>Sordariomycetidae</taxon>
        <taxon>Diaporthales</taxon>
        <taxon>Schizoparmaceae</taxon>
        <taxon>Coniella</taxon>
    </lineage>
</organism>
<gene>
    <name evidence="7" type="ORF">BD289DRAFT_486065</name>
</gene>
<dbReference type="EC" id="3.1.3.48" evidence="2"/>
<dbReference type="Gene3D" id="3.90.190.10">
    <property type="entry name" value="Protein tyrosine phosphatase superfamily"/>
    <property type="match status" value="2"/>
</dbReference>
<dbReference type="PROSITE" id="PS50206">
    <property type="entry name" value="RHODANESE_3"/>
    <property type="match status" value="1"/>
</dbReference>
<feature type="compositionally biased region" description="Polar residues" evidence="3">
    <location>
        <begin position="37"/>
        <end position="49"/>
    </location>
</feature>
<dbReference type="Pfam" id="PF00102">
    <property type="entry name" value="Y_phosphatase"/>
    <property type="match status" value="3"/>
</dbReference>
<reference evidence="7 8" key="1">
    <citation type="journal article" date="2018" name="Mycol. Prog.">
        <title>Coniella lustricola, a new species from submerged detritus.</title>
        <authorList>
            <person name="Raudabaugh D.B."/>
            <person name="Iturriaga T."/>
            <person name="Carver A."/>
            <person name="Mondo S."/>
            <person name="Pangilinan J."/>
            <person name="Lipzen A."/>
            <person name="He G."/>
            <person name="Amirebrahimi M."/>
            <person name="Grigoriev I.V."/>
            <person name="Miller A.N."/>
        </authorList>
    </citation>
    <scope>NUCLEOTIDE SEQUENCE [LARGE SCALE GENOMIC DNA]</scope>
    <source>
        <strain evidence="7 8">B22-T-1</strain>
    </source>
</reference>
<dbReference type="SUPFAM" id="SSF52799">
    <property type="entry name" value="(Phosphotyrosine protein) phosphatases II"/>
    <property type="match status" value="1"/>
</dbReference>
<feature type="domain" description="Tyrosine specific protein phosphatases" evidence="5">
    <location>
        <begin position="929"/>
        <end position="972"/>
    </location>
</feature>
<evidence type="ECO:0000256" key="1">
    <source>
        <dbReference type="ARBA" id="ARBA00009649"/>
    </source>
</evidence>
<feature type="region of interest" description="Disordered" evidence="3">
    <location>
        <begin position="1037"/>
        <end position="1081"/>
    </location>
</feature>
<evidence type="ECO:0000313" key="8">
    <source>
        <dbReference type="Proteomes" id="UP000241462"/>
    </source>
</evidence>
<evidence type="ECO:0000259" key="5">
    <source>
        <dbReference type="PROSITE" id="PS50056"/>
    </source>
</evidence>
<dbReference type="SMART" id="SM00194">
    <property type="entry name" value="PTPc"/>
    <property type="match status" value="1"/>
</dbReference>
<feature type="region of interest" description="Disordered" evidence="3">
    <location>
        <begin position="781"/>
        <end position="805"/>
    </location>
</feature>
<feature type="region of interest" description="Disordered" evidence="3">
    <location>
        <begin position="186"/>
        <end position="303"/>
    </location>
</feature>
<keyword evidence="8" id="KW-1185">Reference proteome</keyword>
<dbReference type="InterPro" id="IPR036873">
    <property type="entry name" value="Rhodanese-like_dom_sf"/>
</dbReference>
<feature type="compositionally biased region" description="Low complexity" evidence="3">
    <location>
        <begin position="875"/>
        <end position="888"/>
    </location>
</feature>
<feature type="region of interest" description="Disordered" evidence="3">
    <location>
        <begin position="864"/>
        <end position="916"/>
    </location>
</feature>
<feature type="compositionally biased region" description="Low complexity" evidence="3">
    <location>
        <begin position="83"/>
        <end position="93"/>
    </location>
</feature>
<dbReference type="AlphaFoldDB" id="A0A2T2ZWB6"/>
<dbReference type="SUPFAM" id="SSF52821">
    <property type="entry name" value="Rhodanese/Cell cycle control phosphatase"/>
    <property type="match status" value="1"/>
</dbReference>
<name>A0A2T2ZWB6_9PEZI</name>
<evidence type="ECO:0000256" key="2">
    <source>
        <dbReference type="ARBA" id="ARBA00013064"/>
    </source>
</evidence>
<dbReference type="SMART" id="SM00404">
    <property type="entry name" value="PTPc_motif"/>
    <property type="match status" value="1"/>
</dbReference>
<dbReference type="SMART" id="SM00450">
    <property type="entry name" value="RHOD"/>
    <property type="match status" value="1"/>
</dbReference>
<dbReference type="Gene3D" id="3.40.250.10">
    <property type="entry name" value="Rhodanese-like domain"/>
    <property type="match status" value="1"/>
</dbReference>
<feature type="compositionally biased region" description="Polar residues" evidence="3">
    <location>
        <begin position="187"/>
        <end position="200"/>
    </location>
</feature>
<dbReference type="InterPro" id="IPR003595">
    <property type="entry name" value="Tyr_Pase_cat"/>
</dbReference>
<evidence type="ECO:0000259" key="4">
    <source>
        <dbReference type="PROSITE" id="PS50055"/>
    </source>
</evidence>
<feature type="domain" description="Rhodanese" evidence="6">
    <location>
        <begin position="368"/>
        <end position="484"/>
    </location>
</feature>
<feature type="compositionally biased region" description="Low complexity" evidence="3">
    <location>
        <begin position="254"/>
        <end position="264"/>
    </location>
</feature>
<dbReference type="STRING" id="2025994.A0A2T2ZWB6"/>
<comment type="similarity">
    <text evidence="1">Belongs to the protein-tyrosine phosphatase family. Non-receptor class subfamily.</text>
</comment>
<dbReference type="Pfam" id="PF00581">
    <property type="entry name" value="Rhodanese"/>
    <property type="match status" value="1"/>
</dbReference>
<dbReference type="EMBL" id="KZ678610">
    <property type="protein sequence ID" value="PSR78379.1"/>
    <property type="molecule type" value="Genomic_DNA"/>
</dbReference>
<evidence type="ECO:0000256" key="3">
    <source>
        <dbReference type="SAM" id="MobiDB-lite"/>
    </source>
</evidence>
<evidence type="ECO:0000313" key="7">
    <source>
        <dbReference type="EMBL" id="PSR78379.1"/>
    </source>
</evidence>
<dbReference type="OrthoDB" id="6058203at2759"/>
<dbReference type="PANTHER" id="PTHR19134:SF561">
    <property type="entry name" value="PROTEIN TYROSINE PHOSPHATASE 36E, ISOFORM A"/>
    <property type="match status" value="1"/>
</dbReference>
<dbReference type="CDD" id="cd01446">
    <property type="entry name" value="DSP_MapKP"/>
    <property type="match status" value="1"/>
</dbReference>
<feature type="region of interest" description="Disordered" evidence="3">
    <location>
        <begin position="1136"/>
        <end position="1171"/>
    </location>
</feature>
<feature type="region of interest" description="Disordered" evidence="3">
    <location>
        <begin position="1"/>
        <end position="120"/>
    </location>
</feature>
<dbReference type="PROSITE" id="PS00383">
    <property type="entry name" value="TYR_PHOSPHATASE_1"/>
    <property type="match status" value="1"/>
</dbReference>
<dbReference type="PROSITE" id="PS50055">
    <property type="entry name" value="TYR_PHOSPHATASE_PTP"/>
    <property type="match status" value="1"/>
</dbReference>
<dbReference type="FunCoup" id="A0A2T2ZWB6">
    <property type="interactions" value="63"/>
</dbReference>
<dbReference type="InterPro" id="IPR016130">
    <property type="entry name" value="Tyr_Pase_AS"/>
</dbReference>
<dbReference type="InParanoid" id="A0A2T2ZWB6"/>